<gene>
    <name evidence="2" type="ORF">JZ786_20155</name>
</gene>
<sequence>MRTKCWWLPLCLVSLIVSGCGTANRYDPTWGKYNLILPGEWQVTNARDIVDSNSEFQWTIFVATKPSTAPDYTDWTTQTVWKQIPEAQAQKQIGHLWSSIPDKHFYFYPGFRRFFH</sequence>
<dbReference type="AlphaFoldDB" id="A0A9X7Z6Z0"/>
<evidence type="ECO:0000256" key="1">
    <source>
        <dbReference type="SAM" id="SignalP"/>
    </source>
</evidence>
<dbReference type="Proteomes" id="UP000663505">
    <property type="component" value="Chromosome"/>
</dbReference>
<keyword evidence="1" id="KW-0732">Signal</keyword>
<name>A0A9X7Z6Z0_9BACL</name>
<feature type="chain" id="PRO_5040922036" evidence="1">
    <location>
        <begin position="24"/>
        <end position="116"/>
    </location>
</feature>
<dbReference type="KEGG" id="afx:JZ786_20155"/>
<proteinExistence type="predicted"/>
<dbReference type="EMBL" id="CP071182">
    <property type="protein sequence ID" value="QSO46728.1"/>
    <property type="molecule type" value="Genomic_DNA"/>
</dbReference>
<evidence type="ECO:0000313" key="2">
    <source>
        <dbReference type="EMBL" id="QSO46728.1"/>
    </source>
</evidence>
<accession>A0A9X7Z6Z0</accession>
<organism evidence="2 3">
    <name type="scientific">Alicyclobacillus mengziensis</name>
    <dbReference type="NCBI Taxonomy" id="2931921"/>
    <lineage>
        <taxon>Bacteria</taxon>
        <taxon>Bacillati</taxon>
        <taxon>Bacillota</taxon>
        <taxon>Bacilli</taxon>
        <taxon>Bacillales</taxon>
        <taxon>Alicyclobacillaceae</taxon>
        <taxon>Alicyclobacillus</taxon>
    </lineage>
</organism>
<dbReference type="PROSITE" id="PS51257">
    <property type="entry name" value="PROKAR_LIPOPROTEIN"/>
    <property type="match status" value="1"/>
</dbReference>
<reference evidence="2 3" key="1">
    <citation type="submission" date="2021-02" db="EMBL/GenBank/DDBJ databases">
        <title>Alicyclobacillus curvatus sp. nov. and Alicyclobacillus mengziensis sp. nov., two acidophilic bacteria isolated from acid mine drainage.</title>
        <authorList>
            <person name="Huang Y."/>
        </authorList>
    </citation>
    <scope>NUCLEOTIDE SEQUENCE [LARGE SCALE GENOMIC DNA]</scope>
    <source>
        <strain evidence="2 3">S30H14</strain>
    </source>
</reference>
<protein>
    <submittedName>
        <fullName evidence="2">Uncharacterized protein</fullName>
    </submittedName>
</protein>
<dbReference type="RefSeq" id="WP_206656092.1">
    <property type="nucleotide sequence ID" value="NZ_CP071182.1"/>
</dbReference>
<evidence type="ECO:0000313" key="3">
    <source>
        <dbReference type="Proteomes" id="UP000663505"/>
    </source>
</evidence>
<feature type="signal peptide" evidence="1">
    <location>
        <begin position="1"/>
        <end position="23"/>
    </location>
</feature>
<keyword evidence="3" id="KW-1185">Reference proteome</keyword>